<proteinExistence type="predicted"/>
<name>A0A2T9KD93_9CAUL</name>
<dbReference type="Proteomes" id="UP000245073">
    <property type="component" value="Unassembled WGS sequence"/>
</dbReference>
<dbReference type="AlphaFoldDB" id="A0A2T9KD93"/>
<evidence type="ECO:0000313" key="2">
    <source>
        <dbReference type="Proteomes" id="UP000245073"/>
    </source>
</evidence>
<comment type="caution">
    <text evidence="1">The sequence shown here is derived from an EMBL/GenBank/DDBJ whole genome shotgun (WGS) entry which is preliminary data.</text>
</comment>
<accession>A0A2T9KD93</accession>
<sequence>MPLGSYDALLLRSELEATIHGAPGDYFSGEQLEAWGPDGSWNPEVEASTAYYRAGVHAVAPDTRLFEFVMPMLQAQDLDPARIDHYCALIADGHEPTALAISVLDAKTAEEQAHWCLAHYLLDGHHKVEAAVRMGRPITLISFLAHEKGVSSSDQIAKARAVLGGRRPRR</sequence>
<evidence type="ECO:0000313" key="1">
    <source>
        <dbReference type="EMBL" id="PVM93912.1"/>
    </source>
</evidence>
<organism evidence="1 2">
    <name type="scientific">Caulobacter endophyticus</name>
    <dbReference type="NCBI Taxonomy" id="2172652"/>
    <lineage>
        <taxon>Bacteria</taxon>
        <taxon>Pseudomonadati</taxon>
        <taxon>Pseudomonadota</taxon>
        <taxon>Alphaproteobacteria</taxon>
        <taxon>Caulobacterales</taxon>
        <taxon>Caulobacteraceae</taxon>
        <taxon>Caulobacter</taxon>
    </lineage>
</organism>
<gene>
    <name evidence="1" type="ORF">DDF67_01275</name>
</gene>
<reference evidence="1 2" key="1">
    <citation type="submission" date="2018-04" db="EMBL/GenBank/DDBJ databases">
        <title>The genome sequence of Caulobacter sp. 744.</title>
        <authorList>
            <person name="Gao J."/>
            <person name="Sun J."/>
        </authorList>
    </citation>
    <scope>NUCLEOTIDE SEQUENCE [LARGE SCALE GENOMIC DNA]</scope>
    <source>
        <strain evidence="1 2">774</strain>
    </source>
</reference>
<dbReference type="RefSeq" id="WP_109099163.1">
    <property type="nucleotide sequence ID" value="NZ_QDKQ01000011.1"/>
</dbReference>
<dbReference type="OrthoDB" id="3287529at2"/>
<keyword evidence="2" id="KW-1185">Reference proteome</keyword>
<protein>
    <submittedName>
        <fullName evidence="1">Uncharacterized protein</fullName>
    </submittedName>
</protein>
<dbReference type="EMBL" id="QDKQ01000011">
    <property type="protein sequence ID" value="PVM93912.1"/>
    <property type="molecule type" value="Genomic_DNA"/>
</dbReference>